<reference evidence="1 2" key="1">
    <citation type="journal article" date="2019" name="Int. J. Syst. Evol. Microbiol.">
        <title>The Global Catalogue of Microorganisms (GCM) 10K type strain sequencing project: providing services to taxonomists for standard genome sequencing and annotation.</title>
        <authorList>
            <consortium name="The Broad Institute Genomics Platform"/>
            <consortium name="The Broad Institute Genome Sequencing Center for Infectious Disease"/>
            <person name="Wu L."/>
            <person name="Ma J."/>
        </authorList>
    </citation>
    <scope>NUCLEOTIDE SEQUENCE [LARGE SCALE GENOMIC DNA]</scope>
    <source>
        <strain evidence="1 2">JCM 13476</strain>
    </source>
</reference>
<name>A0ABN0Y6J4_9CAUL</name>
<evidence type="ECO:0000313" key="1">
    <source>
        <dbReference type="EMBL" id="GAA0384423.1"/>
    </source>
</evidence>
<sequence length="108" mass="11657">MSEPDKDTDRTANLRLVTAPDAAVYDLMRAPESTAERVKRLQAEARALALEQVTALEDALMVAAKLAREIAEGGDAYPVGAREIASRLTEELPSKAETIKVIVSKAHV</sequence>
<dbReference type="RefSeq" id="WP_167174537.1">
    <property type="nucleotide sequence ID" value="NZ_BAAAEJ010000003.1"/>
</dbReference>
<dbReference type="Proteomes" id="UP001500791">
    <property type="component" value="Unassembled WGS sequence"/>
</dbReference>
<evidence type="ECO:0000313" key="2">
    <source>
        <dbReference type="Proteomes" id="UP001500791"/>
    </source>
</evidence>
<organism evidence="1 2">
    <name type="scientific">Brevundimonas terrae</name>
    <dbReference type="NCBI Taxonomy" id="363631"/>
    <lineage>
        <taxon>Bacteria</taxon>
        <taxon>Pseudomonadati</taxon>
        <taxon>Pseudomonadota</taxon>
        <taxon>Alphaproteobacteria</taxon>
        <taxon>Caulobacterales</taxon>
        <taxon>Caulobacteraceae</taxon>
        <taxon>Brevundimonas</taxon>
    </lineage>
</organism>
<accession>A0ABN0Y6J4</accession>
<dbReference type="EMBL" id="BAAAEJ010000003">
    <property type="protein sequence ID" value="GAA0384423.1"/>
    <property type="molecule type" value="Genomic_DNA"/>
</dbReference>
<gene>
    <name evidence="1" type="ORF">GCM10009093_09200</name>
</gene>
<protein>
    <submittedName>
        <fullName evidence="1">Uncharacterized protein</fullName>
    </submittedName>
</protein>
<comment type="caution">
    <text evidence="1">The sequence shown here is derived from an EMBL/GenBank/DDBJ whole genome shotgun (WGS) entry which is preliminary data.</text>
</comment>
<proteinExistence type="predicted"/>
<keyword evidence="2" id="KW-1185">Reference proteome</keyword>